<evidence type="ECO:0000313" key="4">
    <source>
        <dbReference type="Proteomes" id="UP000698242"/>
    </source>
</evidence>
<dbReference type="PANTHER" id="PTHR43709:SF2">
    <property type="entry name" value="DUF453 DOMAIN PROTEIN (AFU_ORTHOLOGUE AFUA_6G00360)"/>
    <property type="match status" value="1"/>
</dbReference>
<dbReference type="NCBIfam" id="NF033377">
    <property type="entry name" value="OMA_tautomer"/>
    <property type="match status" value="1"/>
</dbReference>
<dbReference type="OrthoDB" id="9779763at2"/>
<dbReference type="PANTHER" id="PTHR43709">
    <property type="entry name" value="ACONITATE ISOMERASE-RELATED"/>
    <property type="match status" value="1"/>
</dbReference>
<dbReference type="InterPro" id="IPR047687">
    <property type="entry name" value="OMA_tautomer-like"/>
</dbReference>
<keyword evidence="4" id="KW-1185">Reference proteome</keyword>
<evidence type="ECO:0000256" key="1">
    <source>
        <dbReference type="ARBA" id="ARBA00007673"/>
    </source>
</evidence>
<dbReference type="Proteomes" id="UP000698242">
    <property type="component" value="Unassembled WGS sequence"/>
</dbReference>
<organism evidence="3 4">
    <name type="scientific">Profundibacterium mesophilum KAUST100406-0324</name>
    <dbReference type="NCBI Taxonomy" id="1037889"/>
    <lineage>
        <taxon>Bacteria</taxon>
        <taxon>Pseudomonadati</taxon>
        <taxon>Pseudomonadota</taxon>
        <taxon>Alphaproteobacteria</taxon>
        <taxon>Rhodobacterales</taxon>
        <taxon>Roseobacteraceae</taxon>
        <taxon>Profundibacterium</taxon>
    </lineage>
</organism>
<proteinExistence type="inferred from homology"/>
<dbReference type="EMBL" id="APKE01000010">
    <property type="protein sequence ID" value="KAF0676848.1"/>
    <property type="molecule type" value="Genomic_DNA"/>
</dbReference>
<dbReference type="InterPro" id="IPR007400">
    <property type="entry name" value="PrpF-like"/>
</dbReference>
<reference evidence="3" key="1">
    <citation type="submission" date="2013-03" db="EMBL/GenBank/DDBJ databases">
        <title>Genome Sequence of the Profundibacterium mesophilum strain KAUST100406-0324T from Red Sea, a novel genus in the family Rhodobacteraceae.</title>
        <authorList>
            <person name="Essack M."/>
            <person name="Alam I."/>
            <person name="Lafi F."/>
            <person name="Alawi W."/>
            <person name="Kamanu F."/>
            <person name="Al-Suwailem A."/>
            <person name="Lee O.O."/>
            <person name="Xu Y."/>
            <person name="Bajic V."/>
            <person name="Qian P.-Y."/>
            <person name="Archer J."/>
        </authorList>
    </citation>
    <scope>NUCLEOTIDE SEQUENCE</scope>
    <source>
        <strain evidence="3">KAUST100406-0324</strain>
    </source>
</reference>
<dbReference type="Pfam" id="PF04303">
    <property type="entry name" value="PrpF"/>
    <property type="match status" value="1"/>
</dbReference>
<evidence type="ECO:0000313" key="3">
    <source>
        <dbReference type="EMBL" id="KAF0676848.1"/>
    </source>
</evidence>
<accession>A0A921NWA8</accession>
<comment type="caution">
    <text evidence="3">The sequence shown here is derived from an EMBL/GenBank/DDBJ whole genome shotgun (WGS) entry which is preliminary data.</text>
</comment>
<name>A0A921NWA8_9RHOB</name>
<dbReference type="AlphaFoldDB" id="A0A921NWA8"/>
<gene>
    <name evidence="3" type="ORF">PMES_00644</name>
</gene>
<dbReference type="Gene3D" id="3.10.310.10">
    <property type="entry name" value="Diaminopimelate Epimerase, Chain A, domain 1"/>
    <property type="match status" value="2"/>
</dbReference>
<protein>
    <recommendedName>
        <fullName evidence="5">4-oxalomesaconate tautomerase</fullName>
    </recommendedName>
</protein>
<dbReference type="SUPFAM" id="SSF54506">
    <property type="entry name" value="Diaminopimelate epimerase-like"/>
    <property type="match status" value="2"/>
</dbReference>
<evidence type="ECO:0000256" key="2">
    <source>
        <dbReference type="ARBA" id="ARBA00023235"/>
    </source>
</evidence>
<comment type="similarity">
    <text evidence="1">Belongs to the PrpF family.</text>
</comment>
<sequence>MTQIGIPFLFLRGGTSRGPYFRRADLPEDRETLAQVLIAALGAGHPHNIDGIGGGAAITTKVAMLSASEDDWADVDYFFAQVAVEERLVDFKPTCGNILSGVGPAAIEMGLVPVTGEVTEVKIRAVNTGAQVVARVMTPGGQLSYDGDARIAGVPGSAAPVELSFRGVVGSATGAFLPTGQLRDEIDGIEVTCMDVAMPMVIGRAADFGVTGYESAVALDADRDLFARIEAVRLEAGRRMGLGDVAKSVTPKFGLLAPARDGGSIATRYFMPWNTHPSMAVTGAQCLASCALTPGTVADGLLERPARSPANVVLEHASGTIDVLVEYSTEGGFTLEAAGLLRTARKLAEGTVFVPQMVWDGAR</sequence>
<evidence type="ECO:0008006" key="5">
    <source>
        <dbReference type="Google" id="ProtNLM"/>
    </source>
</evidence>
<dbReference type="GO" id="GO:0016853">
    <property type="term" value="F:isomerase activity"/>
    <property type="evidence" value="ECO:0007669"/>
    <property type="project" value="UniProtKB-KW"/>
</dbReference>
<dbReference type="RefSeq" id="WP_159964071.1">
    <property type="nucleotide sequence ID" value="NZ_APKE01000010.1"/>
</dbReference>
<keyword evidence="2" id="KW-0413">Isomerase</keyword>